<proteinExistence type="predicted"/>
<dbReference type="STRING" id="478.A7456_00675"/>
<accession>A0A1B8QTD9</accession>
<keyword evidence="4" id="KW-1185">Reference proteome</keyword>
<evidence type="ECO:0000313" key="3">
    <source>
        <dbReference type="Proteomes" id="UP000092575"/>
    </source>
</evidence>
<dbReference type="EMBL" id="CP065728">
    <property type="protein sequence ID" value="QPT44533.1"/>
    <property type="molecule type" value="Genomic_DNA"/>
</dbReference>
<dbReference type="Proteomes" id="UP000594834">
    <property type="component" value="Chromosome"/>
</dbReference>
<gene>
    <name evidence="1" type="ORF">A7456_00675</name>
    <name evidence="2" type="ORF">I6G26_10965</name>
</gene>
<evidence type="ECO:0000313" key="2">
    <source>
        <dbReference type="EMBL" id="QPT44533.1"/>
    </source>
</evidence>
<evidence type="ECO:0000313" key="4">
    <source>
        <dbReference type="Proteomes" id="UP000594834"/>
    </source>
</evidence>
<protein>
    <submittedName>
        <fullName evidence="1">Uncharacterized protein</fullName>
    </submittedName>
</protein>
<dbReference type="AlphaFoldDB" id="A0A1B8QTD9"/>
<reference evidence="1 3" key="1">
    <citation type="submission" date="2016-05" db="EMBL/GenBank/DDBJ databases">
        <title>Draft genome sequence of Moraxella nonliquefaciens CCUG 348T.</title>
        <authorList>
            <person name="Salva-Serra F."/>
            <person name="Engstrom-Jakobsson H."/>
            <person name="Thorell K."/>
            <person name="Gonzales-Siles L."/>
            <person name="Karlsson R."/>
            <person name="Boulund F."/>
            <person name="Engstrand L."/>
            <person name="Kristiansson E."/>
            <person name="Moore E."/>
        </authorList>
    </citation>
    <scope>NUCLEOTIDE SEQUENCE [LARGE SCALE GENOMIC DNA]</scope>
    <source>
        <strain evidence="1 3">CCUG 348</strain>
    </source>
</reference>
<reference evidence="2 4" key="2">
    <citation type="submission" date="2020-12" db="EMBL/GenBank/DDBJ databases">
        <title>FDA dAtabase for Regulatory Grade micrObial Sequences (FDA-ARGOS): Supporting development and validation of Infectious Disease Dx tests.</title>
        <authorList>
            <person name="Sproer C."/>
            <person name="Gronow S."/>
            <person name="Severitt S."/>
            <person name="Schroder I."/>
            <person name="Tallon L."/>
            <person name="Sadzewicz L."/>
            <person name="Zhao X."/>
            <person name="Boylan J."/>
            <person name="Ott S."/>
            <person name="Bowen H."/>
            <person name="Vavikolanu K."/>
            <person name="Mehta A."/>
            <person name="Aluvathingal J."/>
            <person name="Nadendla S."/>
            <person name="Lowell S."/>
            <person name="Myers T."/>
            <person name="Yan Y."/>
            <person name="Sichtig H."/>
        </authorList>
    </citation>
    <scope>NUCLEOTIDE SEQUENCE [LARGE SCALE GENOMIC DNA]</scope>
    <source>
        <strain evidence="2 4">FDAARGOS_869</strain>
    </source>
</reference>
<dbReference type="EMBL" id="LXTW01000001">
    <property type="protein sequence ID" value="OBX88408.1"/>
    <property type="molecule type" value="Genomic_DNA"/>
</dbReference>
<dbReference type="RefSeq" id="WP_067006511.1">
    <property type="nucleotide sequence ID" value="NZ_CP065728.1"/>
</dbReference>
<evidence type="ECO:0000313" key="1">
    <source>
        <dbReference type="EMBL" id="OBX88408.1"/>
    </source>
</evidence>
<name>A0A1B8QTD9_MORNO</name>
<sequence length="278" mass="31519">MLFVSDDFELSKDKIVVLTKFYPQTKLTNTGNATANILKSKDGIHWLALTSLASNQSLDTTLEEAFIYLTFKEDTTVYFQHQTPNHYHLDNEQNQLNARFDNLAVGGRNLLLNTQNMTWWTWRQVDTISNNHLELTQPLFNLGMRTSYQTGLDFKDGETITLSFEYRTDLDNLSYTYLLSRQSGNMGGFNPMSINNDGQWHRATTTATVRSDRLNCSILIGSIQSADGASLGKSGSYLEIRKIKLERGNIATDWTQAPEDLQSLVDALITRITALENR</sequence>
<organism evidence="1 3">
    <name type="scientific">Moraxella nonliquefaciens</name>
    <dbReference type="NCBI Taxonomy" id="478"/>
    <lineage>
        <taxon>Bacteria</taxon>
        <taxon>Pseudomonadati</taxon>
        <taxon>Pseudomonadota</taxon>
        <taxon>Gammaproteobacteria</taxon>
        <taxon>Moraxellales</taxon>
        <taxon>Moraxellaceae</taxon>
        <taxon>Moraxella</taxon>
    </lineage>
</organism>
<dbReference type="Proteomes" id="UP000092575">
    <property type="component" value="Unassembled WGS sequence"/>
</dbReference>